<keyword evidence="2" id="KW-1185">Reference proteome</keyword>
<protein>
    <submittedName>
        <fullName evidence="1">DUF424 domain-containing protein</fullName>
    </submittedName>
</protein>
<name>A0AAP2W5U7_9EURY</name>
<organism evidence="1 2">
    <name type="scientific">Methanooceanicella nereidis</name>
    <dbReference type="NCBI Taxonomy" id="2052831"/>
    <lineage>
        <taxon>Archaea</taxon>
        <taxon>Methanobacteriati</taxon>
        <taxon>Methanobacteriota</taxon>
        <taxon>Stenosarchaea group</taxon>
        <taxon>Methanomicrobia</taxon>
        <taxon>Methanocellales</taxon>
        <taxon>Methanocellaceae</taxon>
        <taxon>Methanooceanicella</taxon>
    </lineage>
</organism>
<proteinExistence type="predicted"/>
<sequence>MYLKVYRIDNEVLVAVCDEKYLGRELLEGDLQLKVSKEFYGDSTATREEIADALKDATVANLVGEESVAVAVDLGLVDTGHIIFIQNIPHAQMVRV</sequence>
<reference evidence="1 2" key="1">
    <citation type="submission" date="2017-11" db="EMBL/GenBank/DDBJ databases">
        <title>Isolation and Characterization of Family Methanocellaceae Species from Potential Methane Hydrate Area Offshore Southwestern Taiwan.</title>
        <authorList>
            <person name="Zhang W.-L."/>
            <person name="Chen W.-C."/>
            <person name="Lai M.-C."/>
            <person name="Chen S.-C."/>
        </authorList>
    </citation>
    <scope>NUCLEOTIDE SEQUENCE [LARGE SCALE GENOMIC DNA]</scope>
    <source>
        <strain evidence="1 2">CWC-04</strain>
    </source>
</reference>
<dbReference type="Gene3D" id="3.30.1860.10">
    <property type="entry name" value="uncharacterized conserved protein from methanopyrus kandleri domain like"/>
    <property type="match status" value="1"/>
</dbReference>
<dbReference type="EMBL" id="PGCK01000001">
    <property type="protein sequence ID" value="MCD1293684.1"/>
    <property type="molecule type" value="Genomic_DNA"/>
</dbReference>
<dbReference type="Pfam" id="PF04242">
    <property type="entry name" value="DUF424"/>
    <property type="match status" value="1"/>
</dbReference>
<comment type="caution">
    <text evidence="1">The sequence shown here is derived from an EMBL/GenBank/DDBJ whole genome shotgun (WGS) entry which is preliminary data.</text>
</comment>
<gene>
    <name evidence="1" type="ORF">CUJ83_01575</name>
</gene>
<dbReference type="InterPro" id="IPR007355">
    <property type="entry name" value="DUF424"/>
</dbReference>
<dbReference type="Proteomes" id="UP001320159">
    <property type="component" value="Unassembled WGS sequence"/>
</dbReference>
<dbReference type="RefSeq" id="WP_230739825.1">
    <property type="nucleotide sequence ID" value="NZ_PGCK01000001.1"/>
</dbReference>
<dbReference type="AlphaFoldDB" id="A0AAP2W5U7"/>
<evidence type="ECO:0000313" key="1">
    <source>
        <dbReference type="EMBL" id="MCD1293684.1"/>
    </source>
</evidence>
<evidence type="ECO:0000313" key="2">
    <source>
        <dbReference type="Proteomes" id="UP001320159"/>
    </source>
</evidence>
<accession>A0AAP2W5U7</accession>